<keyword evidence="1" id="KW-0812">Transmembrane</keyword>
<feature type="transmembrane region" description="Helical" evidence="1">
    <location>
        <begin position="32"/>
        <end position="51"/>
    </location>
</feature>
<evidence type="ECO:0000313" key="3">
    <source>
        <dbReference type="EMBL" id="PPK71096.1"/>
    </source>
</evidence>
<dbReference type="PANTHER" id="PTHR34351:SF1">
    <property type="entry name" value="SLR1927 PROTEIN"/>
    <property type="match status" value="1"/>
</dbReference>
<dbReference type="RefSeq" id="WP_104476075.1">
    <property type="nucleotide sequence ID" value="NZ_CP154825.1"/>
</dbReference>
<feature type="domain" description="DUF58" evidence="2">
    <location>
        <begin position="194"/>
        <end position="271"/>
    </location>
</feature>
<feature type="transmembrane region" description="Helical" evidence="1">
    <location>
        <begin position="7"/>
        <end position="26"/>
    </location>
</feature>
<evidence type="ECO:0000259" key="2">
    <source>
        <dbReference type="Pfam" id="PF01882"/>
    </source>
</evidence>
<gene>
    <name evidence="3" type="ORF">CLV40_101282</name>
</gene>
<dbReference type="Proteomes" id="UP000239203">
    <property type="component" value="Unassembled WGS sequence"/>
</dbReference>
<keyword evidence="1" id="KW-1133">Transmembrane helix</keyword>
<sequence length="366" mass="38945">MSARPTGAGWATGGTAGVLVALGVRFDYPEAVALGFCAAALLAFSSVWQAVGARIRATRVVEPNRVTAGRSVECLLRVHNAGSRTVPALEVTEVLDGRERRFALPPSRGRSTTRVHGYHLPTDRRGVYRLPPPVLTVHDPARLIRRRFATEGDTVIHVHPDHHPLTSPWPGGERLTVDGVAARPRGTGMAYYGLREYVVGDDSRYIHWPATARIGTLMVRHHGVLDTPGLFVLLDTTNLAVGEEFEDAVRVAASLAVSALRAGARLTLCTTDLGHVPDLGATPEARVTAVLDFLAGVEPSETVRPPRFRAPGAETATTVVVTTGPNAALSPGALVVRVDPDTTGPEVDGVLTVASSADFAAKWNNR</sequence>
<keyword evidence="4" id="KW-1185">Reference proteome</keyword>
<accession>A0A2S6H103</accession>
<organism evidence="3 4">
    <name type="scientific">Actinokineospora auranticolor</name>
    <dbReference type="NCBI Taxonomy" id="155976"/>
    <lineage>
        <taxon>Bacteria</taxon>
        <taxon>Bacillati</taxon>
        <taxon>Actinomycetota</taxon>
        <taxon>Actinomycetes</taxon>
        <taxon>Pseudonocardiales</taxon>
        <taxon>Pseudonocardiaceae</taxon>
        <taxon>Actinokineospora</taxon>
    </lineage>
</organism>
<dbReference type="EMBL" id="PTIX01000001">
    <property type="protein sequence ID" value="PPK71096.1"/>
    <property type="molecule type" value="Genomic_DNA"/>
</dbReference>
<keyword evidence="1" id="KW-0472">Membrane</keyword>
<evidence type="ECO:0000256" key="1">
    <source>
        <dbReference type="SAM" id="Phobius"/>
    </source>
</evidence>
<name>A0A2S6H103_9PSEU</name>
<evidence type="ECO:0000313" key="4">
    <source>
        <dbReference type="Proteomes" id="UP000239203"/>
    </source>
</evidence>
<proteinExistence type="predicted"/>
<protein>
    <submittedName>
        <fullName evidence="3">Uncharacterized protein (DUF58 family)</fullName>
    </submittedName>
</protein>
<dbReference type="AlphaFoldDB" id="A0A2S6H103"/>
<dbReference type="InterPro" id="IPR002881">
    <property type="entry name" value="DUF58"/>
</dbReference>
<reference evidence="3 4" key="1">
    <citation type="submission" date="2018-02" db="EMBL/GenBank/DDBJ databases">
        <title>Genomic Encyclopedia of Archaeal and Bacterial Type Strains, Phase II (KMG-II): from individual species to whole genera.</title>
        <authorList>
            <person name="Goeker M."/>
        </authorList>
    </citation>
    <scope>NUCLEOTIDE SEQUENCE [LARGE SCALE GENOMIC DNA]</scope>
    <source>
        <strain evidence="3 4">YU 961-1</strain>
    </source>
</reference>
<comment type="caution">
    <text evidence="3">The sequence shown here is derived from an EMBL/GenBank/DDBJ whole genome shotgun (WGS) entry which is preliminary data.</text>
</comment>
<dbReference type="OrthoDB" id="9812729at2"/>
<dbReference type="PANTHER" id="PTHR34351">
    <property type="entry name" value="SLR1927 PROTEIN-RELATED"/>
    <property type="match status" value="1"/>
</dbReference>
<dbReference type="Pfam" id="PF01882">
    <property type="entry name" value="DUF58"/>
    <property type="match status" value="1"/>
</dbReference>